<evidence type="ECO:0000259" key="11">
    <source>
        <dbReference type="Pfam" id="PF00205"/>
    </source>
</evidence>
<evidence type="ECO:0000256" key="2">
    <source>
        <dbReference type="ARBA" id="ARBA00001964"/>
    </source>
</evidence>
<accession>A0A1T4R7R9</accession>
<dbReference type="InterPro" id="IPR012001">
    <property type="entry name" value="Thiamin_PyroP_enz_TPP-bd_dom"/>
</dbReference>
<keyword evidence="7 10" id="KW-0786">Thiamine pyrophosphate</keyword>
<sequence>MSKTPTVSEYVMQRLADLGIDRVFGVPGDYSFPIDDAIETTPGLEWVVCANELNAAYAADGYARRRGAAILTTTYGVGELSAINGVMGARAHSLPVFHVVGQPSLRIQKRRLVTHHTLGDGTYGNFIPLSAATACVYAQLTPDNAIAEMERVIAEALRQSAPAYITIPQDLQCMPVVGTPLKGQPLASLKRHASAPAEIEGALAAVLGRLKQAKRPVLLPTAIIARYGLQAKVTALLDRTRIPFALSPMDKGVLDESHPGYLGLYAGEASAPAAVRQAVEEADLILDLGGLVFEDLNTGYWSDRLGDDRLVTLGTNFVHVGDKLFTAATLTDMVEGLLAGAPVFDKPALPEKTPADLVGAPDDRLGSASFYPRLQRLLRSGDVLVIETGTASAILPKLVLPAGVSCESQTLWGSIGWATPATLGVALADPSRRAVLVTGDGAHQLTANDIGVMGRYGIKPLIFVLNNGLYGVEDVLSERGHVYDDIAPWNYHALPAAMGCKGWFTARVATVAELDQAIATAQTHDGGCYIEVMIPETESQPLPRAMIDRIYKAPTPR</sequence>
<dbReference type="GO" id="GO:0004737">
    <property type="term" value="F:pyruvate decarboxylase activity"/>
    <property type="evidence" value="ECO:0007669"/>
    <property type="project" value="TreeGrafter"/>
</dbReference>
<dbReference type="InterPro" id="IPR047213">
    <property type="entry name" value="TPP_PYR_PDC_IPDC-like"/>
</dbReference>
<evidence type="ECO:0000256" key="3">
    <source>
        <dbReference type="ARBA" id="ARBA00007812"/>
    </source>
</evidence>
<dbReference type="SUPFAM" id="SSF52518">
    <property type="entry name" value="Thiamin diphosphate-binding fold (THDP-binding)"/>
    <property type="match status" value="2"/>
</dbReference>
<dbReference type="CDD" id="cd02005">
    <property type="entry name" value="TPP_PDC_IPDC"/>
    <property type="match status" value="1"/>
</dbReference>
<organism evidence="14 15">
    <name type="scientific">Enhydrobacter aerosaccus</name>
    <dbReference type="NCBI Taxonomy" id="225324"/>
    <lineage>
        <taxon>Bacteria</taxon>
        <taxon>Pseudomonadati</taxon>
        <taxon>Pseudomonadota</taxon>
        <taxon>Alphaproteobacteria</taxon>
        <taxon>Hyphomicrobiales</taxon>
        <taxon>Enhydrobacter</taxon>
    </lineage>
</organism>
<dbReference type="PROSITE" id="PS00187">
    <property type="entry name" value="TPP_ENZYMES"/>
    <property type="match status" value="1"/>
</dbReference>
<dbReference type="GO" id="GO:0000949">
    <property type="term" value="P:aromatic amino acid family catabolic process to alcohol via Ehrlich pathway"/>
    <property type="evidence" value="ECO:0007669"/>
    <property type="project" value="TreeGrafter"/>
</dbReference>
<dbReference type="InterPro" id="IPR047214">
    <property type="entry name" value="TPP_PDC_IPDC"/>
</dbReference>
<keyword evidence="6 9" id="KW-0460">Magnesium</keyword>
<keyword evidence="8" id="KW-0456">Lyase</keyword>
<evidence type="ECO:0000313" key="15">
    <source>
        <dbReference type="Proteomes" id="UP000190092"/>
    </source>
</evidence>
<feature type="domain" description="Thiamine pyrophosphate enzyme central" evidence="11">
    <location>
        <begin position="204"/>
        <end position="324"/>
    </location>
</feature>
<dbReference type="Pfam" id="PF02776">
    <property type="entry name" value="TPP_enzyme_N"/>
    <property type="match status" value="1"/>
</dbReference>
<dbReference type="GO" id="GO:0030976">
    <property type="term" value="F:thiamine pyrophosphate binding"/>
    <property type="evidence" value="ECO:0007669"/>
    <property type="project" value="InterPro"/>
</dbReference>
<evidence type="ECO:0000256" key="5">
    <source>
        <dbReference type="ARBA" id="ARBA00022793"/>
    </source>
</evidence>
<dbReference type="InterPro" id="IPR029035">
    <property type="entry name" value="DHS-like_NAD/FAD-binding_dom"/>
</dbReference>
<feature type="domain" description="Thiamine pyrophosphate enzyme N-terminal TPP-binding" evidence="13">
    <location>
        <begin position="6"/>
        <end position="111"/>
    </location>
</feature>
<evidence type="ECO:0000259" key="12">
    <source>
        <dbReference type="Pfam" id="PF02775"/>
    </source>
</evidence>
<dbReference type="RefSeq" id="WP_085935334.1">
    <property type="nucleotide sequence ID" value="NZ_FUWJ01000004.1"/>
</dbReference>
<evidence type="ECO:0000256" key="4">
    <source>
        <dbReference type="ARBA" id="ARBA00022723"/>
    </source>
</evidence>
<dbReference type="InterPro" id="IPR029061">
    <property type="entry name" value="THDP-binding"/>
</dbReference>
<evidence type="ECO:0000256" key="7">
    <source>
        <dbReference type="ARBA" id="ARBA00023052"/>
    </source>
</evidence>
<comment type="cofactor">
    <cofactor evidence="9">
        <name>Mg(2+)</name>
        <dbReference type="ChEBI" id="CHEBI:18420"/>
    </cofactor>
    <text evidence="9">Binds 1 Mg(2+) per subunit.</text>
</comment>
<dbReference type="Pfam" id="PF02775">
    <property type="entry name" value="TPP_enzyme_C"/>
    <property type="match status" value="1"/>
</dbReference>
<feature type="binding site" evidence="9">
    <location>
        <position position="440"/>
    </location>
    <ligand>
        <name>Mg(2+)</name>
        <dbReference type="ChEBI" id="CHEBI:18420"/>
    </ligand>
</feature>
<comment type="cofactor">
    <cofactor evidence="2">
        <name>thiamine diphosphate</name>
        <dbReference type="ChEBI" id="CHEBI:58937"/>
    </cofactor>
</comment>
<dbReference type="InterPro" id="IPR011766">
    <property type="entry name" value="TPP_enzyme_TPP-bd"/>
</dbReference>
<proteinExistence type="inferred from homology"/>
<gene>
    <name evidence="14" type="ORF">SAMN02745126_03653</name>
</gene>
<dbReference type="Proteomes" id="UP000190092">
    <property type="component" value="Unassembled WGS sequence"/>
</dbReference>
<dbReference type="Gene3D" id="3.40.50.1220">
    <property type="entry name" value="TPP-binding domain"/>
    <property type="match status" value="1"/>
</dbReference>
<reference evidence="15" key="1">
    <citation type="submission" date="2017-02" db="EMBL/GenBank/DDBJ databases">
        <authorList>
            <person name="Varghese N."/>
            <person name="Submissions S."/>
        </authorList>
    </citation>
    <scope>NUCLEOTIDE SEQUENCE [LARGE SCALE GENOMIC DNA]</scope>
    <source>
        <strain evidence="15">ATCC 27094</strain>
    </source>
</reference>
<dbReference type="InterPro" id="IPR012110">
    <property type="entry name" value="PDC/IPDC-like"/>
</dbReference>
<dbReference type="OrthoDB" id="4494979at2"/>
<dbReference type="AlphaFoldDB" id="A0A1T4R7R9"/>
<feature type="domain" description="Thiamine pyrophosphate enzyme TPP-binding" evidence="12">
    <location>
        <begin position="409"/>
        <end position="532"/>
    </location>
</feature>
<evidence type="ECO:0000256" key="10">
    <source>
        <dbReference type="RuleBase" id="RU362132"/>
    </source>
</evidence>
<evidence type="ECO:0000259" key="13">
    <source>
        <dbReference type="Pfam" id="PF02776"/>
    </source>
</evidence>
<name>A0A1T4R7R9_9HYPH</name>
<dbReference type="PANTHER" id="PTHR43452:SF30">
    <property type="entry name" value="PYRUVATE DECARBOXYLASE ISOZYME 1-RELATED"/>
    <property type="match status" value="1"/>
</dbReference>
<protein>
    <submittedName>
        <fullName evidence="14">Indolepyruvate decarboxylase</fullName>
    </submittedName>
</protein>
<keyword evidence="14" id="KW-0670">Pyruvate</keyword>
<dbReference type="PIRSF" id="PIRSF036565">
    <property type="entry name" value="Pyruvt_ip_decrb"/>
    <property type="match status" value="1"/>
</dbReference>
<dbReference type="SUPFAM" id="SSF52467">
    <property type="entry name" value="DHS-like NAD/FAD-binding domain"/>
    <property type="match status" value="1"/>
</dbReference>
<dbReference type="GO" id="GO:0000287">
    <property type="term" value="F:magnesium ion binding"/>
    <property type="evidence" value="ECO:0007669"/>
    <property type="project" value="InterPro"/>
</dbReference>
<evidence type="ECO:0000256" key="1">
    <source>
        <dbReference type="ARBA" id="ARBA00001920"/>
    </source>
</evidence>
<dbReference type="Gene3D" id="3.40.50.970">
    <property type="match status" value="2"/>
</dbReference>
<keyword evidence="4 9" id="KW-0479">Metal-binding</keyword>
<dbReference type="InterPro" id="IPR000399">
    <property type="entry name" value="TPP-bd_CS"/>
</dbReference>
<dbReference type="STRING" id="225324.SAMN02745126_03653"/>
<dbReference type="InterPro" id="IPR012000">
    <property type="entry name" value="Thiamin_PyroP_enz_cen_dom"/>
</dbReference>
<dbReference type="CDD" id="cd07038">
    <property type="entry name" value="TPP_PYR_PDC_IPDC_like"/>
    <property type="match status" value="1"/>
</dbReference>
<evidence type="ECO:0000256" key="9">
    <source>
        <dbReference type="PIRSR" id="PIRSR036565-2"/>
    </source>
</evidence>
<keyword evidence="5" id="KW-0210">Decarboxylase</keyword>
<comment type="similarity">
    <text evidence="3 10">Belongs to the TPP enzyme family.</text>
</comment>
<dbReference type="GO" id="GO:0005829">
    <property type="term" value="C:cytosol"/>
    <property type="evidence" value="ECO:0007669"/>
    <property type="project" value="TreeGrafter"/>
</dbReference>
<dbReference type="Pfam" id="PF00205">
    <property type="entry name" value="TPP_enzyme_M"/>
    <property type="match status" value="1"/>
</dbReference>
<dbReference type="EMBL" id="FUWJ01000004">
    <property type="protein sequence ID" value="SKA11963.1"/>
    <property type="molecule type" value="Genomic_DNA"/>
</dbReference>
<evidence type="ECO:0000313" key="14">
    <source>
        <dbReference type="EMBL" id="SKA11963.1"/>
    </source>
</evidence>
<comment type="cofactor">
    <cofactor evidence="1">
        <name>a metal cation</name>
        <dbReference type="ChEBI" id="CHEBI:25213"/>
    </cofactor>
</comment>
<evidence type="ECO:0000256" key="8">
    <source>
        <dbReference type="ARBA" id="ARBA00023239"/>
    </source>
</evidence>
<feature type="binding site" evidence="9">
    <location>
        <position position="467"/>
    </location>
    <ligand>
        <name>Mg(2+)</name>
        <dbReference type="ChEBI" id="CHEBI:18420"/>
    </ligand>
</feature>
<evidence type="ECO:0000256" key="6">
    <source>
        <dbReference type="ARBA" id="ARBA00022842"/>
    </source>
</evidence>
<keyword evidence="15" id="KW-1185">Reference proteome</keyword>
<dbReference type="PANTHER" id="PTHR43452">
    <property type="entry name" value="PYRUVATE DECARBOXYLASE"/>
    <property type="match status" value="1"/>
</dbReference>